<name>A0ACC2FW47_DALPE</name>
<comment type="caution">
    <text evidence="1">The sequence shown here is derived from an EMBL/GenBank/DDBJ whole genome shotgun (WGS) entry which is preliminary data.</text>
</comment>
<keyword evidence="2" id="KW-1185">Reference proteome</keyword>
<organism evidence="1 2">
    <name type="scientific">Dallia pectoralis</name>
    <name type="common">Alaska blackfish</name>
    <dbReference type="NCBI Taxonomy" id="75939"/>
    <lineage>
        <taxon>Eukaryota</taxon>
        <taxon>Metazoa</taxon>
        <taxon>Chordata</taxon>
        <taxon>Craniata</taxon>
        <taxon>Vertebrata</taxon>
        <taxon>Euteleostomi</taxon>
        <taxon>Actinopterygii</taxon>
        <taxon>Neopterygii</taxon>
        <taxon>Teleostei</taxon>
        <taxon>Protacanthopterygii</taxon>
        <taxon>Esociformes</taxon>
        <taxon>Umbridae</taxon>
        <taxon>Dallia</taxon>
    </lineage>
</organism>
<reference evidence="1" key="1">
    <citation type="submission" date="2021-05" db="EMBL/GenBank/DDBJ databases">
        <authorList>
            <person name="Pan Q."/>
            <person name="Jouanno E."/>
            <person name="Zahm M."/>
            <person name="Klopp C."/>
            <person name="Cabau C."/>
            <person name="Louis A."/>
            <person name="Berthelot C."/>
            <person name="Parey E."/>
            <person name="Roest Crollius H."/>
            <person name="Montfort J."/>
            <person name="Robinson-Rechavi M."/>
            <person name="Bouchez O."/>
            <person name="Lampietro C."/>
            <person name="Lopez Roques C."/>
            <person name="Donnadieu C."/>
            <person name="Postlethwait J."/>
            <person name="Bobe J."/>
            <person name="Dillon D."/>
            <person name="Chandos A."/>
            <person name="von Hippel F."/>
            <person name="Guiguen Y."/>
        </authorList>
    </citation>
    <scope>NUCLEOTIDE SEQUENCE</scope>
    <source>
        <strain evidence="1">YG-Jan2019</strain>
    </source>
</reference>
<gene>
    <name evidence="1" type="ORF">DPEC_G00245450</name>
</gene>
<protein>
    <submittedName>
        <fullName evidence="1">Uncharacterized protein</fullName>
    </submittedName>
</protein>
<proteinExistence type="predicted"/>
<evidence type="ECO:0000313" key="2">
    <source>
        <dbReference type="Proteomes" id="UP001157502"/>
    </source>
</evidence>
<sequence>MPGRYGCDVSGQQDHTEKCEDSNLNGAGHGLRGGERRSFSAHTAIDIGGAEVDRVRSYKFRITQAQWQGRAAEFITQGPSNLLSRSSSPSTVGGSPKQVKGSNHPITGLFFKLLHDRHSERCQCFVSETNRTRQTHLDHRVYTKLKP</sequence>
<dbReference type="Proteomes" id="UP001157502">
    <property type="component" value="Chromosome 21"/>
</dbReference>
<dbReference type="EMBL" id="CM055748">
    <property type="protein sequence ID" value="KAJ7995522.1"/>
    <property type="molecule type" value="Genomic_DNA"/>
</dbReference>
<evidence type="ECO:0000313" key="1">
    <source>
        <dbReference type="EMBL" id="KAJ7995522.1"/>
    </source>
</evidence>
<accession>A0ACC2FW47</accession>